<protein>
    <submittedName>
        <fullName evidence="2">Uncharacterized protein</fullName>
    </submittedName>
</protein>
<dbReference type="AlphaFoldDB" id="A0A1J9QR25"/>
<evidence type="ECO:0000313" key="2">
    <source>
        <dbReference type="EMBL" id="OJD30865.1"/>
    </source>
</evidence>
<organism evidence="2 3">
    <name type="scientific">Diplodia corticola</name>
    <dbReference type="NCBI Taxonomy" id="236234"/>
    <lineage>
        <taxon>Eukaryota</taxon>
        <taxon>Fungi</taxon>
        <taxon>Dikarya</taxon>
        <taxon>Ascomycota</taxon>
        <taxon>Pezizomycotina</taxon>
        <taxon>Dothideomycetes</taxon>
        <taxon>Dothideomycetes incertae sedis</taxon>
        <taxon>Botryosphaeriales</taxon>
        <taxon>Botryosphaeriaceae</taxon>
        <taxon>Diplodia</taxon>
    </lineage>
</organism>
<evidence type="ECO:0000256" key="1">
    <source>
        <dbReference type="SAM" id="MobiDB-lite"/>
    </source>
</evidence>
<comment type="caution">
    <text evidence="2">The sequence shown here is derived from an EMBL/GenBank/DDBJ whole genome shotgun (WGS) entry which is preliminary data.</text>
</comment>
<feature type="compositionally biased region" description="Polar residues" evidence="1">
    <location>
        <begin position="77"/>
        <end position="87"/>
    </location>
</feature>
<feature type="region of interest" description="Disordered" evidence="1">
    <location>
        <begin position="61"/>
        <end position="92"/>
    </location>
</feature>
<evidence type="ECO:0000313" key="3">
    <source>
        <dbReference type="Proteomes" id="UP000183809"/>
    </source>
</evidence>
<dbReference type="GeneID" id="31017565"/>
<reference evidence="2 3" key="1">
    <citation type="submission" date="2016-10" db="EMBL/GenBank/DDBJ databases">
        <title>Proteomics and genomics reveal pathogen-plant mechanisms compatible with a hemibiotrophic lifestyle of Diplodia corticola.</title>
        <authorList>
            <person name="Fernandes I."/>
            <person name="De Jonge R."/>
            <person name="Van De Peer Y."/>
            <person name="Devreese B."/>
            <person name="Alves A."/>
            <person name="Esteves A.C."/>
        </authorList>
    </citation>
    <scope>NUCLEOTIDE SEQUENCE [LARGE SCALE GENOMIC DNA]</scope>
    <source>
        <strain evidence="2 3">CBS 112549</strain>
    </source>
</reference>
<proteinExistence type="predicted"/>
<feature type="region of interest" description="Disordered" evidence="1">
    <location>
        <begin position="1"/>
        <end position="26"/>
    </location>
</feature>
<dbReference type="OrthoDB" id="10541296at2759"/>
<name>A0A1J9QR25_9PEZI</name>
<dbReference type="EMBL" id="MNUE01000055">
    <property type="protein sequence ID" value="OJD30865.1"/>
    <property type="molecule type" value="Genomic_DNA"/>
</dbReference>
<sequence>MTAALHQPSPPRSQASSRRTNCGKPKYRFGYGKHTITLTTPCFQHHCNTCASRQPAIGVYDASSDNDDDNNSSSSAIDGTSPHTTPATAEHFTASKLYRRKEDSRRAVDEKLRKISLLHVHNAPAVKLRKTRSGRVVKNRNTKVKNTMLSSPPPQRQKQDEMEMANTSRELLMDLDKGKLSEKQKLVVVLKFSDQLKRFAEMSKDFEKKKKAPMPMEGQKLFLIVGKGDTLRCEWR</sequence>
<dbReference type="Proteomes" id="UP000183809">
    <property type="component" value="Unassembled WGS sequence"/>
</dbReference>
<gene>
    <name evidence="2" type="ORF">BKCO1_5500015</name>
</gene>
<accession>A0A1J9QR25</accession>
<dbReference type="RefSeq" id="XP_020127125.1">
    <property type="nucleotide sequence ID" value="XM_020277304.1"/>
</dbReference>
<keyword evidence="3" id="KW-1185">Reference proteome</keyword>